<dbReference type="Proteomes" id="UP000824782">
    <property type="component" value="Unassembled WGS sequence"/>
</dbReference>
<reference evidence="1" key="1">
    <citation type="thesis" date="2020" institute="ProQuest LLC" country="789 East Eisenhower Parkway, Ann Arbor, MI, USA">
        <title>Comparative Genomics and Chromosome Evolution.</title>
        <authorList>
            <person name="Mudd A.B."/>
        </authorList>
    </citation>
    <scope>NUCLEOTIDE SEQUENCE</scope>
    <source>
        <strain evidence="1">237g6f4</strain>
        <tissue evidence="1">Blood</tissue>
    </source>
</reference>
<protein>
    <submittedName>
        <fullName evidence="1">Uncharacterized protein</fullName>
    </submittedName>
</protein>
<dbReference type="AlphaFoldDB" id="A0AAV6Z1K7"/>
<accession>A0AAV6Z1K7</accession>
<sequence length="103" mass="11409">MLPLFEVPSVGNCCWRLGTSHGGQCSCLSRSFHYGTADGDWEPHVEDNGPAHRGPIIREQLLETGDLTWTMSQLIEVPLLGNGCWRLGTSRGGQWPISSRSYH</sequence>
<proteinExistence type="predicted"/>
<evidence type="ECO:0000313" key="1">
    <source>
        <dbReference type="EMBL" id="KAG8539848.1"/>
    </source>
</evidence>
<comment type="caution">
    <text evidence="1">The sequence shown here is derived from an EMBL/GenBank/DDBJ whole genome shotgun (WGS) entry which is preliminary data.</text>
</comment>
<name>A0AAV6Z1K7_ENGPU</name>
<evidence type="ECO:0000313" key="2">
    <source>
        <dbReference type="Proteomes" id="UP000824782"/>
    </source>
</evidence>
<gene>
    <name evidence="1" type="ORF">GDO81_020253</name>
</gene>
<dbReference type="EMBL" id="WNYA01012727">
    <property type="protein sequence ID" value="KAG8539848.1"/>
    <property type="molecule type" value="Genomic_DNA"/>
</dbReference>
<organism evidence="1 2">
    <name type="scientific">Engystomops pustulosus</name>
    <name type="common">Tungara frog</name>
    <name type="synonym">Physalaemus pustulosus</name>
    <dbReference type="NCBI Taxonomy" id="76066"/>
    <lineage>
        <taxon>Eukaryota</taxon>
        <taxon>Metazoa</taxon>
        <taxon>Chordata</taxon>
        <taxon>Craniata</taxon>
        <taxon>Vertebrata</taxon>
        <taxon>Euteleostomi</taxon>
        <taxon>Amphibia</taxon>
        <taxon>Batrachia</taxon>
        <taxon>Anura</taxon>
        <taxon>Neobatrachia</taxon>
        <taxon>Hyloidea</taxon>
        <taxon>Leptodactylidae</taxon>
        <taxon>Leiuperinae</taxon>
        <taxon>Engystomops</taxon>
    </lineage>
</organism>
<keyword evidence="2" id="KW-1185">Reference proteome</keyword>